<gene>
    <name evidence="2" type="ORF">MHI_LOCUS247284</name>
</gene>
<organism evidence="2 3">
    <name type="scientific">Heterotrigona itama</name>
    <dbReference type="NCBI Taxonomy" id="395501"/>
    <lineage>
        <taxon>Eukaryota</taxon>
        <taxon>Metazoa</taxon>
        <taxon>Ecdysozoa</taxon>
        <taxon>Arthropoda</taxon>
        <taxon>Hexapoda</taxon>
        <taxon>Insecta</taxon>
        <taxon>Pterygota</taxon>
        <taxon>Neoptera</taxon>
        <taxon>Endopterygota</taxon>
        <taxon>Hymenoptera</taxon>
        <taxon>Apocrita</taxon>
        <taxon>Aculeata</taxon>
        <taxon>Apoidea</taxon>
        <taxon>Anthophila</taxon>
        <taxon>Apidae</taxon>
        <taxon>Heterotrigona</taxon>
    </lineage>
</organism>
<proteinExistence type="predicted"/>
<feature type="transmembrane region" description="Helical" evidence="1">
    <location>
        <begin position="158"/>
        <end position="176"/>
    </location>
</feature>
<dbReference type="OrthoDB" id="7701452at2759"/>
<keyword evidence="3" id="KW-1185">Reference proteome</keyword>
<dbReference type="SUPFAM" id="SSF81321">
    <property type="entry name" value="Family A G protein-coupled receptor-like"/>
    <property type="match status" value="1"/>
</dbReference>
<dbReference type="Gene3D" id="1.20.1070.10">
    <property type="entry name" value="Rhodopsin 7-helix transmembrane proteins"/>
    <property type="match status" value="1"/>
</dbReference>
<feature type="transmembrane region" description="Helical" evidence="1">
    <location>
        <begin position="231"/>
        <end position="251"/>
    </location>
</feature>
<evidence type="ECO:0000313" key="3">
    <source>
        <dbReference type="Proteomes" id="UP000752696"/>
    </source>
</evidence>
<protein>
    <recommendedName>
        <fullName evidence="4">G-protein coupled receptors family 1 profile domain-containing protein</fullName>
    </recommendedName>
</protein>
<evidence type="ECO:0000256" key="1">
    <source>
        <dbReference type="SAM" id="Phobius"/>
    </source>
</evidence>
<comment type="caution">
    <text evidence="2">The sequence shown here is derived from an EMBL/GenBank/DDBJ whole genome shotgun (WGS) entry which is preliminary data.</text>
</comment>
<name>A0A6V7GY87_9HYME</name>
<feature type="transmembrane region" description="Helical" evidence="1">
    <location>
        <begin position="46"/>
        <end position="66"/>
    </location>
</feature>
<feature type="transmembrane region" description="Helical" evidence="1">
    <location>
        <begin position="188"/>
        <end position="211"/>
    </location>
</feature>
<evidence type="ECO:0008006" key="4">
    <source>
        <dbReference type="Google" id="ProtNLM"/>
    </source>
</evidence>
<feature type="transmembrane region" description="Helical" evidence="1">
    <location>
        <begin position="271"/>
        <end position="290"/>
    </location>
</feature>
<evidence type="ECO:0000313" key="2">
    <source>
        <dbReference type="EMBL" id="CAD1471680.1"/>
    </source>
</evidence>
<feature type="transmembrane region" description="Helical" evidence="1">
    <location>
        <begin position="78"/>
        <end position="96"/>
    </location>
</feature>
<sequence>MEIPNSLQNFYNREMTFPVITTRATKKSPTKINVITLSIPLYDARIIDLVLLTLGASLNFLIILPIVCKPSMRTSSNLYVVSLACSNMVILIEPLEEILKWSLDVNMKLNMDYVCMISFDVSVITLSILKFILYIGIFREQVSFGDEILKRTTTLKGILLIWSSCIISIAIGLHIYDFFEEDMADIYVWFTIMFIGMPVLISIAIDLLIMYELYVLKELEGSWRIRELKQFVLLVVISIAFLTIRMPYRLARAISFLLPKASCCTDGKREGLYFMAKAYPIAFSLIYIVLSNDFHEIFQ</sequence>
<dbReference type="EMBL" id="CAJDYZ010004643">
    <property type="protein sequence ID" value="CAD1471680.1"/>
    <property type="molecule type" value="Genomic_DNA"/>
</dbReference>
<dbReference type="Proteomes" id="UP000752696">
    <property type="component" value="Unassembled WGS sequence"/>
</dbReference>
<keyword evidence="1" id="KW-0472">Membrane</keyword>
<reference evidence="2" key="1">
    <citation type="submission" date="2020-07" db="EMBL/GenBank/DDBJ databases">
        <authorList>
            <person name="Nazaruddin N."/>
        </authorList>
    </citation>
    <scope>NUCLEOTIDE SEQUENCE</scope>
</reference>
<dbReference type="AlphaFoldDB" id="A0A6V7GY87"/>
<keyword evidence="1" id="KW-1133">Transmembrane helix</keyword>
<accession>A0A6V7GY87</accession>
<keyword evidence="1" id="KW-0812">Transmembrane</keyword>
<feature type="non-terminal residue" evidence="2">
    <location>
        <position position="299"/>
    </location>
</feature>
<feature type="transmembrane region" description="Helical" evidence="1">
    <location>
        <begin position="116"/>
        <end position="137"/>
    </location>
</feature>